<organism evidence="2 3">
    <name type="scientific">Haloplanus vescus</name>
    <dbReference type="NCBI Taxonomy" id="555874"/>
    <lineage>
        <taxon>Archaea</taxon>
        <taxon>Methanobacteriati</taxon>
        <taxon>Methanobacteriota</taxon>
        <taxon>Stenosarchaea group</taxon>
        <taxon>Halobacteria</taxon>
        <taxon>Halobacteriales</taxon>
        <taxon>Haloferacaceae</taxon>
        <taxon>Haloplanus</taxon>
    </lineage>
</organism>
<dbReference type="InterPro" id="IPR056504">
    <property type="entry name" value="HTH_HVO_0163_N"/>
</dbReference>
<dbReference type="InterPro" id="IPR036388">
    <property type="entry name" value="WH-like_DNA-bd_sf"/>
</dbReference>
<sequence>MSHHRDRIVSHVDTHPGVHFNELGRELDLATGQLQYHLGELRRADRVVAESLYGRTHYYTPEYDEWERTAVAVVRRETARDVVLYLVESGPSSPTAVADALDIARSTLEWHVGHLHEQALVEKRRDERGRVTLALAAPEETAALLRLVEPSVPDRLLDRFTRLVDNLVSE</sequence>
<reference evidence="2 3" key="1">
    <citation type="submission" date="2016-10" db="EMBL/GenBank/DDBJ databases">
        <authorList>
            <person name="de Groot N.N."/>
        </authorList>
    </citation>
    <scope>NUCLEOTIDE SEQUENCE [LARGE SCALE GENOMIC DNA]</scope>
    <source>
        <strain evidence="2 3">CGMCC 1.8712</strain>
    </source>
</reference>
<dbReference type="InterPro" id="IPR036390">
    <property type="entry name" value="WH_DNA-bd_sf"/>
</dbReference>
<keyword evidence="3" id="KW-1185">Reference proteome</keyword>
<dbReference type="SUPFAM" id="SSF46785">
    <property type="entry name" value="Winged helix' DNA-binding domain"/>
    <property type="match status" value="2"/>
</dbReference>
<name>A0A1H3VNZ4_9EURY</name>
<dbReference type="AlphaFoldDB" id="A0A1H3VNZ4"/>
<evidence type="ECO:0000259" key="1">
    <source>
        <dbReference type="Pfam" id="PF24266"/>
    </source>
</evidence>
<dbReference type="Pfam" id="PF24266">
    <property type="entry name" value="HTH_HVO_0163_N"/>
    <property type="match status" value="1"/>
</dbReference>
<dbReference type="STRING" id="555874.SAMN04488065_0080"/>
<evidence type="ECO:0000313" key="2">
    <source>
        <dbReference type="EMBL" id="SDZ75838.1"/>
    </source>
</evidence>
<dbReference type="PANTHER" id="PTHR36216:SF1">
    <property type="entry name" value="HTH ARSR-TYPE DOMAIN-CONTAINING PROTEIN"/>
    <property type="match status" value="1"/>
</dbReference>
<gene>
    <name evidence="2" type="ORF">SAMN04488065_0080</name>
</gene>
<dbReference type="EMBL" id="FNQT01000001">
    <property type="protein sequence ID" value="SDZ75838.1"/>
    <property type="molecule type" value="Genomic_DNA"/>
</dbReference>
<proteinExistence type="predicted"/>
<dbReference type="RefSeq" id="WP_092629763.1">
    <property type="nucleotide sequence ID" value="NZ_FNQT01000001.1"/>
</dbReference>
<dbReference type="OrthoDB" id="28610at2157"/>
<accession>A0A1H3VNZ4</accession>
<dbReference type="Proteomes" id="UP000236755">
    <property type="component" value="Unassembled WGS sequence"/>
</dbReference>
<dbReference type="Gene3D" id="1.10.10.10">
    <property type="entry name" value="Winged helix-like DNA-binding domain superfamily/Winged helix DNA-binding domain"/>
    <property type="match status" value="2"/>
</dbReference>
<dbReference type="PANTHER" id="PTHR36216">
    <property type="entry name" value="TRANSCRIPTIONAL REGULATOR, TRMB"/>
    <property type="match status" value="1"/>
</dbReference>
<protein>
    <recommendedName>
        <fullName evidence="1">HVO-0163 N-terminal HTH domain-containing protein</fullName>
    </recommendedName>
</protein>
<dbReference type="Pfam" id="PF12840">
    <property type="entry name" value="HTH_20"/>
    <property type="match status" value="1"/>
</dbReference>
<evidence type="ECO:0000313" key="3">
    <source>
        <dbReference type="Proteomes" id="UP000236755"/>
    </source>
</evidence>
<feature type="domain" description="HVO-0163 N-terminal HTH" evidence="1">
    <location>
        <begin position="2"/>
        <end position="71"/>
    </location>
</feature>